<dbReference type="Proteomes" id="UP001195483">
    <property type="component" value="Unassembled WGS sequence"/>
</dbReference>
<keyword evidence="2" id="KW-1133">Transmembrane helix</keyword>
<gene>
    <name evidence="3" type="ORF">CHS0354_012597</name>
</gene>
<dbReference type="GO" id="GO:0051999">
    <property type="term" value="P:mannosyl-inositol phosphorylceramide biosynthetic process"/>
    <property type="evidence" value="ECO:0007669"/>
    <property type="project" value="TreeGrafter"/>
</dbReference>
<dbReference type="Gene3D" id="3.90.550.20">
    <property type="match status" value="1"/>
</dbReference>
<reference evidence="3" key="2">
    <citation type="journal article" date="2021" name="Genome Biol. Evol.">
        <title>Developing a high-quality reference genome for a parasitic bivalve with doubly uniparental inheritance (Bivalvia: Unionida).</title>
        <authorList>
            <person name="Smith C.H."/>
        </authorList>
    </citation>
    <scope>NUCLEOTIDE SEQUENCE</scope>
    <source>
        <strain evidence="3">CHS0354</strain>
        <tissue evidence="3">Mantle</tissue>
    </source>
</reference>
<dbReference type="PANTHER" id="PTHR32385:SF15">
    <property type="entry name" value="INOSITOL PHOSPHOCERAMIDE MANNOSYLTRANSFERASE 1"/>
    <property type="match status" value="1"/>
</dbReference>
<keyword evidence="2" id="KW-0812">Transmembrane</keyword>
<feature type="non-terminal residue" evidence="3">
    <location>
        <position position="1"/>
    </location>
</feature>
<protein>
    <submittedName>
        <fullName evidence="3">Uncharacterized protein</fullName>
    </submittedName>
</protein>
<dbReference type="InterPro" id="IPR007577">
    <property type="entry name" value="GlycoTrfase_DXD_sugar-bd_CS"/>
</dbReference>
<dbReference type="GO" id="GO:0016020">
    <property type="term" value="C:membrane"/>
    <property type="evidence" value="ECO:0007669"/>
    <property type="project" value="GOC"/>
</dbReference>
<dbReference type="SUPFAM" id="SSF53448">
    <property type="entry name" value="Nucleotide-diphospho-sugar transferases"/>
    <property type="match status" value="1"/>
</dbReference>
<dbReference type="InterPro" id="IPR029044">
    <property type="entry name" value="Nucleotide-diphossugar_trans"/>
</dbReference>
<dbReference type="PANTHER" id="PTHR32385">
    <property type="entry name" value="MANNOSYL PHOSPHORYLINOSITOL CERAMIDE SYNTHASE"/>
    <property type="match status" value="1"/>
</dbReference>
<dbReference type="InterPro" id="IPR051706">
    <property type="entry name" value="Glycosyltransferase_domain"/>
</dbReference>
<keyword evidence="1" id="KW-0808">Transferase</keyword>
<dbReference type="EMBL" id="JAEAOA010000768">
    <property type="protein sequence ID" value="KAK3599951.1"/>
    <property type="molecule type" value="Genomic_DNA"/>
</dbReference>
<evidence type="ECO:0000313" key="3">
    <source>
        <dbReference type="EMBL" id="KAK3599951.1"/>
    </source>
</evidence>
<name>A0AAE0SXV9_9BIVA</name>
<comment type="caution">
    <text evidence="3">The sequence shown here is derived from an EMBL/GenBank/DDBJ whole genome shotgun (WGS) entry which is preliminary data.</text>
</comment>
<proteinExistence type="predicted"/>
<keyword evidence="4" id="KW-1185">Reference proteome</keyword>
<accession>A0AAE0SXV9</accession>
<keyword evidence="2" id="KW-0472">Membrane</keyword>
<reference evidence="3" key="1">
    <citation type="journal article" date="2021" name="Genome Biol. Evol.">
        <title>A High-Quality Reference Genome for a Parasitic Bivalve with Doubly Uniparental Inheritance (Bivalvia: Unionida).</title>
        <authorList>
            <person name="Smith C.H."/>
        </authorList>
    </citation>
    <scope>NUCLEOTIDE SEQUENCE</scope>
    <source>
        <strain evidence="3">CHS0354</strain>
    </source>
</reference>
<organism evidence="3 4">
    <name type="scientific">Potamilus streckersoni</name>
    <dbReference type="NCBI Taxonomy" id="2493646"/>
    <lineage>
        <taxon>Eukaryota</taxon>
        <taxon>Metazoa</taxon>
        <taxon>Spiralia</taxon>
        <taxon>Lophotrochozoa</taxon>
        <taxon>Mollusca</taxon>
        <taxon>Bivalvia</taxon>
        <taxon>Autobranchia</taxon>
        <taxon>Heteroconchia</taxon>
        <taxon>Palaeoheterodonta</taxon>
        <taxon>Unionida</taxon>
        <taxon>Unionoidea</taxon>
        <taxon>Unionidae</taxon>
        <taxon>Ambleminae</taxon>
        <taxon>Lampsilini</taxon>
        <taxon>Potamilus</taxon>
    </lineage>
</organism>
<reference evidence="3" key="3">
    <citation type="submission" date="2023-05" db="EMBL/GenBank/DDBJ databases">
        <authorList>
            <person name="Smith C.H."/>
        </authorList>
    </citation>
    <scope>NUCLEOTIDE SEQUENCE</scope>
    <source>
        <strain evidence="3">CHS0354</strain>
        <tissue evidence="3">Mantle</tissue>
    </source>
</reference>
<dbReference type="AlphaFoldDB" id="A0AAE0SXV9"/>
<evidence type="ECO:0000313" key="4">
    <source>
        <dbReference type="Proteomes" id="UP001195483"/>
    </source>
</evidence>
<feature type="transmembrane region" description="Helical" evidence="2">
    <location>
        <begin position="12"/>
        <end position="30"/>
    </location>
</feature>
<sequence length="366" mass="42065">ITKCVQGNRKLVNVTVVILILVLISCYGIYKLANIQHKGLIGGYFKSCDSCNRSGCSTNPEQKYMQKRISINRHDSLPADAISVEIFPNNGPLKVEHIIHQVWIDKTNDSFPVQFQKCVSAFKANHPSYVYMFWTEKTAKTFVEDKFPYIFHFYQNYVHNLQRADALRYMILYEYGGIYADLDIISLRPLDPILRKYFCIIAQEPHFHPIFYNNFYGLASNGLIACRRHHPFMKIIVENLPSFSVAGEVIDSTGPRLVTILYRNYVADNVHISTTDGDGVFLAPPEYFLPSSDPGLKTLIEKKCATKDLTNLTLWACERFRKQGMGGPTDYTFTDHKWSHVYYSNSKNRTYISITNIVPDAKFYVN</sequence>
<dbReference type="Pfam" id="PF04488">
    <property type="entry name" value="Gly_transf_sug"/>
    <property type="match status" value="1"/>
</dbReference>
<evidence type="ECO:0000256" key="1">
    <source>
        <dbReference type="ARBA" id="ARBA00022679"/>
    </source>
</evidence>
<evidence type="ECO:0000256" key="2">
    <source>
        <dbReference type="SAM" id="Phobius"/>
    </source>
</evidence>
<dbReference type="GO" id="GO:0000030">
    <property type="term" value="F:mannosyltransferase activity"/>
    <property type="evidence" value="ECO:0007669"/>
    <property type="project" value="TreeGrafter"/>
</dbReference>